<dbReference type="PROSITE" id="PS50110">
    <property type="entry name" value="RESPONSE_REGULATORY"/>
    <property type="match status" value="1"/>
</dbReference>
<dbReference type="SUPFAM" id="SSF52172">
    <property type="entry name" value="CheY-like"/>
    <property type="match status" value="1"/>
</dbReference>
<dbReference type="Proteomes" id="UP000245812">
    <property type="component" value="Unassembled WGS sequence"/>
</dbReference>
<dbReference type="InterPro" id="IPR051015">
    <property type="entry name" value="EvgA-like"/>
</dbReference>
<dbReference type="Pfam" id="PF00072">
    <property type="entry name" value="Response_reg"/>
    <property type="match status" value="1"/>
</dbReference>
<evidence type="ECO:0000313" key="7">
    <source>
        <dbReference type="Proteomes" id="UP000245812"/>
    </source>
</evidence>
<accession>A0A316IH62</accession>
<dbReference type="GO" id="GO:0003677">
    <property type="term" value="F:DNA binding"/>
    <property type="evidence" value="ECO:0007669"/>
    <property type="project" value="UniProtKB-KW"/>
</dbReference>
<dbReference type="Pfam" id="PF00196">
    <property type="entry name" value="GerE"/>
    <property type="match status" value="1"/>
</dbReference>
<dbReference type="InterPro" id="IPR011006">
    <property type="entry name" value="CheY-like_superfamily"/>
</dbReference>
<dbReference type="PANTHER" id="PTHR45566">
    <property type="entry name" value="HTH-TYPE TRANSCRIPTIONAL REGULATOR YHJB-RELATED"/>
    <property type="match status" value="1"/>
</dbReference>
<feature type="domain" description="HTH luxR-type" evidence="4">
    <location>
        <begin position="163"/>
        <end position="228"/>
    </location>
</feature>
<evidence type="ECO:0000256" key="1">
    <source>
        <dbReference type="ARBA" id="ARBA00022553"/>
    </source>
</evidence>
<evidence type="ECO:0000259" key="4">
    <source>
        <dbReference type="PROSITE" id="PS50043"/>
    </source>
</evidence>
<sequence>MPSAVSTRPWGHANVRSMTSLLIADDHPLFRAALRQAAAEAVPGSRLAEAGTLPEALAALQAEPDTDLALLDLGMPGSHGLSGLAALRGQFPAVAVLVVSAHDEPRTVRRVLDHGAAGFIPKSASPAEIGAAIRTVLDCGTWLPPALARQVEALPADPGDLDLAARLARLTEQQYRVLALLGEGLLNKQIADRLGIQERTVKAHVTVIFEKLGVRNRTQAGVLLKSLDLDASAHLA</sequence>
<dbReference type="InterPro" id="IPR001789">
    <property type="entry name" value="Sig_transdc_resp-reg_receiver"/>
</dbReference>
<protein>
    <submittedName>
        <fullName evidence="6">LuxR family two component transcriptional regulator</fullName>
    </submittedName>
</protein>
<dbReference type="SMART" id="SM00421">
    <property type="entry name" value="HTH_LUXR"/>
    <property type="match status" value="1"/>
</dbReference>
<reference evidence="6 7" key="1">
    <citation type="submission" date="2018-05" db="EMBL/GenBank/DDBJ databases">
        <title>Genomic Encyclopedia of Type Strains, Phase IV (KMG-IV): sequencing the most valuable type-strain genomes for metagenomic binning, comparative biology and taxonomic classification.</title>
        <authorList>
            <person name="Goeker M."/>
        </authorList>
    </citation>
    <scope>NUCLEOTIDE SEQUENCE [LARGE SCALE GENOMIC DNA]</scope>
    <source>
        <strain evidence="6 7">DSM 14263</strain>
    </source>
</reference>
<dbReference type="GO" id="GO:0006355">
    <property type="term" value="P:regulation of DNA-templated transcription"/>
    <property type="evidence" value="ECO:0007669"/>
    <property type="project" value="InterPro"/>
</dbReference>
<gene>
    <name evidence="6" type="ORF">C7456_10143</name>
</gene>
<evidence type="ECO:0000313" key="6">
    <source>
        <dbReference type="EMBL" id="PWK92711.1"/>
    </source>
</evidence>
<dbReference type="InterPro" id="IPR000792">
    <property type="entry name" value="Tscrpt_reg_LuxR_C"/>
</dbReference>
<dbReference type="GO" id="GO:0000160">
    <property type="term" value="P:phosphorelay signal transduction system"/>
    <property type="evidence" value="ECO:0007669"/>
    <property type="project" value="InterPro"/>
</dbReference>
<keyword evidence="2" id="KW-0238">DNA-binding</keyword>
<evidence type="ECO:0000256" key="3">
    <source>
        <dbReference type="PROSITE-ProRule" id="PRU00169"/>
    </source>
</evidence>
<dbReference type="InterPro" id="IPR058245">
    <property type="entry name" value="NreC/VraR/RcsB-like_REC"/>
</dbReference>
<dbReference type="CDD" id="cd06170">
    <property type="entry name" value="LuxR_C_like"/>
    <property type="match status" value="1"/>
</dbReference>
<evidence type="ECO:0000256" key="2">
    <source>
        <dbReference type="ARBA" id="ARBA00023125"/>
    </source>
</evidence>
<dbReference type="CDD" id="cd17535">
    <property type="entry name" value="REC_NarL-like"/>
    <property type="match status" value="1"/>
</dbReference>
<dbReference type="PANTHER" id="PTHR45566:SF1">
    <property type="entry name" value="HTH-TYPE TRANSCRIPTIONAL REGULATOR YHJB-RELATED"/>
    <property type="match status" value="1"/>
</dbReference>
<dbReference type="InterPro" id="IPR016032">
    <property type="entry name" value="Sig_transdc_resp-reg_C-effctor"/>
</dbReference>
<dbReference type="SMART" id="SM00448">
    <property type="entry name" value="REC"/>
    <property type="match status" value="1"/>
</dbReference>
<keyword evidence="1 3" id="KW-0597">Phosphoprotein</keyword>
<feature type="domain" description="Response regulatory" evidence="5">
    <location>
        <begin position="20"/>
        <end position="137"/>
    </location>
</feature>
<dbReference type="PROSITE" id="PS50043">
    <property type="entry name" value="HTH_LUXR_2"/>
    <property type="match status" value="1"/>
</dbReference>
<dbReference type="EMBL" id="QGHC01000001">
    <property type="protein sequence ID" value="PWK92711.1"/>
    <property type="molecule type" value="Genomic_DNA"/>
</dbReference>
<dbReference type="SUPFAM" id="SSF46894">
    <property type="entry name" value="C-terminal effector domain of the bipartite response regulators"/>
    <property type="match status" value="1"/>
</dbReference>
<organism evidence="6 7">
    <name type="scientific">Fulvimonas soli</name>
    <dbReference type="NCBI Taxonomy" id="155197"/>
    <lineage>
        <taxon>Bacteria</taxon>
        <taxon>Pseudomonadati</taxon>
        <taxon>Pseudomonadota</taxon>
        <taxon>Gammaproteobacteria</taxon>
        <taxon>Lysobacterales</taxon>
        <taxon>Rhodanobacteraceae</taxon>
        <taxon>Fulvimonas</taxon>
    </lineage>
</organism>
<dbReference type="AlphaFoldDB" id="A0A316IH62"/>
<feature type="modified residue" description="4-aspartylphosphate" evidence="3">
    <location>
        <position position="72"/>
    </location>
</feature>
<comment type="caution">
    <text evidence="6">The sequence shown here is derived from an EMBL/GenBank/DDBJ whole genome shotgun (WGS) entry which is preliminary data.</text>
</comment>
<dbReference type="Gene3D" id="3.40.50.2300">
    <property type="match status" value="1"/>
</dbReference>
<keyword evidence="7" id="KW-1185">Reference proteome</keyword>
<name>A0A316IH62_9GAMM</name>
<dbReference type="PRINTS" id="PR00038">
    <property type="entry name" value="HTHLUXR"/>
</dbReference>
<evidence type="ECO:0000259" key="5">
    <source>
        <dbReference type="PROSITE" id="PS50110"/>
    </source>
</evidence>
<proteinExistence type="predicted"/>